<dbReference type="InterPro" id="IPR051020">
    <property type="entry name" value="ALDH-related_metabolic_enz"/>
</dbReference>
<dbReference type="GO" id="GO:0008886">
    <property type="term" value="F:glyceraldehyde-3-phosphate dehydrogenase (NADP+) (non-phosphorylating) activity"/>
    <property type="evidence" value="ECO:0007669"/>
    <property type="project" value="UniProtKB-EC"/>
</dbReference>
<keyword evidence="2" id="KW-0521">NADP</keyword>
<reference evidence="7 8" key="1">
    <citation type="submission" date="2013-11" db="EMBL/GenBank/DDBJ databases">
        <title>Complete genome sequence of Clostridum sp. M2/40.</title>
        <authorList>
            <person name="Wibberg D."/>
            <person name="Puehler A."/>
            <person name="Schlueter A."/>
        </authorList>
    </citation>
    <scope>NUCLEOTIDE SEQUENCE [LARGE SCALE GENOMIC DNA]</scope>
    <source>
        <strain evidence="8">M2/40</strain>
    </source>
</reference>
<dbReference type="KEGG" id="clt:CM240_2325"/>
<dbReference type="AlphaFoldDB" id="W6S559"/>
<keyword evidence="3 5" id="KW-0560">Oxidoreductase</keyword>
<feature type="domain" description="Aldehyde dehydrogenase" evidence="6">
    <location>
        <begin position="21"/>
        <end position="480"/>
    </location>
</feature>
<dbReference type="InterPro" id="IPR029510">
    <property type="entry name" value="Ald_DH_CS_GLU"/>
</dbReference>
<comment type="similarity">
    <text evidence="1 5">Belongs to the aldehyde dehydrogenase family.</text>
</comment>
<evidence type="ECO:0000313" key="7">
    <source>
        <dbReference type="EMBL" id="CDM69462.1"/>
    </source>
</evidence>
<proteinExistence type="inferred from homology"/>
<dbReference type="EC" id="1.2.1.9" evidence="7"/>
<dbReference type="Proteomes" id="UP000019426">
    <property type="component" value="Chromosome M2/40_rep1"/>
</dbReference>
<sequence length="487" mass="53372">MKEIYLNDLNIELKKLLNGKWIESDSDTYIDIHSPLNNSLLGKVPAMSKEEVDLAIESCKEAQKKWKLTNIFERSEILYKAADILEEKIDELSELLIMEVAKDRESARSEVNRTADFIRFTADTAKNMQGEILQGDSFKGGTKDKIAMVTREPLGVVLAISPFNYPVNLAASKIAPAIIGGNTVIFKPATQGSLSGLYLANIFQKAGVPAGVINTITGKGSEIGDYVVTHPDIDFINFTGSSEIGARISQISKMTPTLMELGGKDAAIVLKDADLDLAAKNIVAGAYSYSGQRCTAIKRVLVENEVADKLVEKLKEKVEKLVVGNPLEKQVDIVPLIDNKSALFVEGLIEDAIKKGGKLIVGGKREENIVYPTLIDNVNEKMELAWEEPFGPVLPILRVNNIEEAIEIANKSQYGLQSSVFTENINDAFYIAGKLEVGTVQVNNKTERGPDHFPFLGVKNSGIGVQGIRYSIEAMSRVKSTVINLRK</sequence>
<dbReference type="PROSITE" id="PS00687">
    <property type="entry name" value="ALDEHYDE_DEHYDR_GLU"/>
    <property type="match status" value="1"/>
</dbReference>
<dbReference type="InterPro" id="IPR016160">
    <property type="entry name" value="Ald_DH_CS_CYS"/>
</dbReference>
<dbReference type="Pfam" id="PF00171">
    <property type="entry name" value="Aldedh"/>
    <property type="match status" value="1"/>
</dbReference>
<gene>
    <name evidence="7" type="primary">gapN3</name>
    <name evidence="7" type="ORF">CM240_2325</name>
</gene>
<evidence type="ECO:0000256" key="2">
    <source>
        <dbReference type="ARBA" id="ARBA00022857"/>
    </source>
</evidence>
<dbReference type="RefSeq" id="WP_051483817.1">
    <property type="nucleotide sequence ID" value="NZ_HG917868.1"/>
</dbReference>
<dbReference type="HOGENOM" id="CLU_005391_1_0_9"/>
<evidence type="ECO:0000313" key="8">
    <source>
        <dbReference type="Proteomes" id="UP000019426"/>
    </source>
</evidence>
<dbReference type="CDD" id="cd07082">
    <property type="entry name" value="ALDH_F11_NP-GAPDH"/>
    <property type="match status" value="1"/>
</dbReference>
<dbReference type="SUPFAM" id="SSF53720">
    <property type="entry name" value="ALDH-like"/>
    <property type="match status" value="1"/>
</dbReference>
<dbReference type="EMBL" id="HG917868">
    <property type="protein sequence ID" value="CDM69462.1"/>
    <property type="molecule type" value="Genomic_DNA"/>
</dbReference>
<dbReference type="FunFam" id="3.40.309.10:FF:000022">
    <property type="entry name" value="NADP-dependent glyceraldehyde-3-phosphate dehydrogenase"/>
    <property type="match status" value="1"/>
</dbReference>
<dbReference type="PANTHER" id="PTHR42991:SF1">
    <property type="entry name" value="ALDEHYDE DEHYDROGENASE"/>
    <property type="match status" value="1"/>
</dbReference>
<keyword evidence="8" id="KW-1185">Reference proteome</keyword>
<evidence type="ECO:0000256" key="1">
    <source>
        <dbReference type="ARBA" id="ARBA00009986"/>
    </source>
</evidence>
<dbReference type="InterPro" id="IPR016162">
    <property type="entry name" value="Ald_DH_N"/>
</dbReference>
<dbReference type="Gene3D" id="3.40.605.10">
    <property type="entry name" value="Aldehyde Dehydrogenase, Chain A, domain 1"/>
    <property type="match status" value="1"/>
</dbReference>
<evidence type="ECO:0000259" key="6">
    <source>
        <dbReference type="Pfam" id="PF00171"/>
    </source>
</evidence>
<dbReference type="PROSITE" id="PS00070">
    <property type="entry name" value="ALDEHYDE_DEHYDR_CYS"/>
    <property type="match status" value="1"/>
</dbReference>
<evidence type="ECO:0000256" key="3">
    <source>
        <dbReference type="ARBA" id="ARBA00023002"/>
    </source>
</evidence>
<dbReference type="PANTHER" id="PTHR42991">
    <property type="entry name" value="ALDEHYDE DEHYDROGENASE"/>
    <property type="match status" value="1"/>
</dbReference>
<dbReference type="STRING" id="1216932.CM240_2325"/>
<organism evidence="7 8">
    <name type="scientific">Clostridium bornimense</name>
    <dbReference type="NCBI Taxonomy" id="1216932"/>
    <lineage>
        <taxon>Bacteria</taxon>
        <taxon>Bacillati</taxon>
        <taxon>Bacillota</taxon>
        <taxon>Clostridia</taxon>
        <taxon>Eubacteriales</taxon>
        <taxon>Clostridiaceae</taxon>
        <taxon>Clostridium</taxon>
    </lineage>
</organism>
<dbReference type="PATRIC" id="fig|1216932.3.peg.2303"/>
<dbReference type="GO" id="GO:0008911">
    <property type="term" value="F:lactaldehyde dehydrogenase (NAD+) activity"/>
    <property type="evidence" value="ECO:0007669"/>
    <property type="project" value="TreeGrafter"/>
</dbReference>
<dbReference type="Gene3D" id="3.40.309.10">
    <property type="entry name" value="Aldehyde Dehydrogenase, Chain A, domain 2"/>
    <property type="match status" value="1"/>
</dbReference>
<protein>
    <submittedName>
        <fullName evidence="7">NADP-dependent glyceraldehyde-3-phosphate dehydrogenase</fullName>
        <ecNumber evidence="7">1.2.1.9</ecNumber>
    </submittedName>
</protein>
<dbReference type="FunFam" id="3.40.605.10:FF:000007">
    <property type="entry name" value="NAD/NADP-dependent betaine aldehyde dehydrogenase"/>
    <property type="match status" value="1"/>
</dbReference>
<dbReference type="InterPro" id="IPR016161">
    <property type="entry name" value="Ald_DH/histidinol_DH"/>
</dbReference>
<feature type="active site" evidence="4">
    <location>
        <position position="260"/>
    </location>
</feature>
<dbReference type="InterPro" id="IPR016163">
    <property type="entry name" value="Ald_DH_C"/>
</dbReference>
<dbReference type="OrthoDB" id="9762913at2"/>
<dbReference type="InterPro" id="IPR015590">
    <property type="entry name" value="Aldehyde_DH_dom"/>
</dbReference>
<dbReference type="eggNOG" id="COG1012">
    <property type="taxonomic scope" value="Bacteria"/>
</dbReference>
<evidence type="ECO:0000256" key="5">
    <source>
        <dbReference type="RuleBase" id="RU003345"/>
    </source>
</evidence>
<accession>W6S559</accession>
<name>W6S559_9CLOT</name>
<evidence type="ECO:0000256" key="4">
    <source>
        <dbReference type="PROSITE-ProRule" id="PRU10007"/>
    </source>
</evidence>